<dbReference type="Proteomes" id="UP001238496">
    <property type="component" value="Unassembled WGS sequence"/>
</dbReference>
<comment type="caution">
    <text evidence="1">The sequence shown here is derived from an EMBL/GenBank/DDBJ whole genome shotgun (WGS) entry which is preliminary data.</text>
</comment>
<organism evidence="1 2">
    <name type="scientific">Peteryoungia aggregata LMG 23059</name>
    <dbReference type="NCBI Taxonomy" id="1368425"/>
    <lineage>
        <taxon>Bacteria</taxon>
        <taxon>Pseudomonadati</taxon>
        <taxon>Pseudomonadota</taxon>
        <taxon>Alphaproteobacteria</taxon>
        <taxon>Hyphomicrobiales</taxon>
        <taxon>Rhizobiaceae</taxon>
        <taxon>Peteryoungia</taxon>
    </lineage>
</organism>
<evidence type="ECO:0000313" key="1">
    <source>
        <dbReference type="EMBL" id="MDQ0422305.1"/>
    </source>
</evidence>
<reference evidence="1 2" key="1">
    <citation type="submission" date="2023-07" db="EMBL/GenBank/DDBJ databases">
        <title>Genomic Encyclopedia of Type Strains, Phase IV (KMG-IV): sequencing the most valuable type-strain genomes for metagenomic binning, comparative biology and taxonomic classification.</title>
        <authorList>
            <person name="Goeker M."/>
        </authorList>
    </citation>
    <scope>NUCLEOTIDE SEQUENCE [LARGE SCALE GENOMIC DNA]</scope>
    <source>
        <strain evidence="1 2">DSM 1111</strain>
    </source>
</reference>
<keyword evidence="2" id="KW-1185">Reference proteome</keyword>
<sequence>MRIRPLAPRRWLVENRRQSGIVCGSFARAYLIGRIAPLLGRRMLPALAAATW</sequence>
<proteinExistence type="predicted"/>
<dbReference type="EMBL" id="JAUSUW010000010">
    <property type="protein sequence ID" value="MDQ0422305.1"/>
    <property type="molecule type" value="Genomic_DNA"/>
</dbReference>
<accession>A0ABU0GCE2</accession>
<evidence type="ECO:0000313" key="2">
    <source>
        <dbReference type="Proteomes" id="UP001238496"/>
    </source>
</evidence>
<name>A0ABU0GCE2_9HYPH</name>
<protein>
    <submittedName>
        <fullName evidence="1">Uncharacterized protein</fullName>
    </submittedName>
</protein>
<gene>
    <name evidence="1" type="ORF">J2045_003353</name>
</gene>